<reference evidence="1 2" key="1">
    <citation type="submission" date="2017-02" db="EMBL/GenBank/DDBJ databases">
        <authorList>
            <person name="Peterson S.W."/>
        </authorList>
    </citation>
    <scope>NUCLEOTIDE SEQUENCE [LARGE SCALE GENOMIC DNA]</scope>
    <source>
        <strain evidence="1 2">DSM 22323</strain>
    </source>
</reference>
<protein>
    <submittedName>
        <fullName evidence="1">Uncharacterized protein</fullName>
    </submittedName>
</protein>
<accession>A0A1T5FF39</accession>
<proteinExistence type="predicted"/>
<dbReference type="STRING" id="619805.SAMN05660477_02008"/>
<organism evidence="1 2">
    <name type="scientific">Soonwooa buanensis</name>
    <dbReference type="NCBI Taxonomy" id="619805"/>
    <lineage>
        <taxon>Bacteria</taxon>
        <taxon>Pseudomonadati</taxon>
        <taxon>Bacteroidota</taxon>
        <taxon>Flavobacteriia</taxon>
        <taxon>Flavobacteriales</taxon>
        <taxon>Weeksellaceae</taxon>
        <taxon>Chryseobacterium group</taxon>
        <taxon>Soonwooa</taxon>
    </lineage>
</organism>
<keyword evidence="2" id="KW-1185">Reference proteome</keyword>
<evidence type="ECO:0000313" key="1">
    <source>
        <dbReference type="EMBL" id="SKB94790.1"/>
    </source>
</evidence>
<gene>
    <name evidence="1" type="ORF">SAMN05660477_02008</name>
</gene>
<name>A0A1T5FF39_9FLAO</name>
<dbReference type="Proteomes" id="UP000191112">
    <property type="component" value="Unassembled WGS sequence"/>
</dbReference>
<dbReference type="AlphaFoldDB" id="A0A1T5FF39"/>
<sequence length="50" mass="6006">MLLIVKLFYKDITINFLTQIFLLPYLCPVQIDRTEKNSFKITNKIKFNLL</sequence>
<dbReference type="EMBL" id="FUYZ01000006">
    <property type="protein sequence ID" value="SKB94790.1"/>
    <property type="molecule type" value="Genomic_DNA"/>
</dbReference>
<evidence type="ECO:0000313" key="2">
    <source>
        <dbReference type="Proteomes" id="UP000191112"/>
    </source>
</evidence>